<dbReference type="InterPro" id="IPR011032">
    <property type="entry name" value="GroES-like_sf"/>
</dbReference>
<dbReference type="InterPro" id="IPR013154">
    <property type="entry name" value="ADH-like_N"/>
</dbReference>
<dbReference type="GO" id="GO:0008270">
    <property type="term" value="F:zinc ion binding"/>
    <property type="evidence" value="ECO:0007669"/>
    <property type="project" value="InterPro"/>
</dbReference>
<keyword evidence="2" id="KW-0862">Zinc</keyword>
<keyword evidence="7" id="KW-1185">Reference proteome</keyword>
<keyword evidence="1" id="KW-0479">Metal-binding</keyword>
<protein>
    <recommendedName>
        <fullName evidence="5">Alcohol dehydrogenase-like N-terminal domain-containing protein</fullName>
    </recommendedName>
</protein>
<dbReference type="GO" id="GO:0005829">
    <property type="term" value="C:cytosol"/>
    <property type="evidence" value="ECO:0007669"/>
    <property type="project" value="TreeGrafter"/>
</dbReference>
<dbReference type="AlphaFoldDB" id="A0A6F8U1C1"/>
<sequence>MMKTPAAIAWVPNRPLEIEEIALEGSKWGEVLVRIVNTSLCHTDMFTLSGKDPEGLFCVLGHEEVGIVEELGHGVTSVKPGDHVILLCLV</sequence>
<organism evidence="6 7">
    <name type="scientific">Halomonas hydrothermalis</name>
    <dbReference type="NCBI Taxonomy" id="115561"/>
    <lineage>
        <taxon>Bacteria</taxon>
        <taxon>Pseudomonadati</taxon>
        <taxon>Pseudomonadota</taxon>
        <taxon>Gammaproteobacteria</taxon>
        <taxon>Oceanospirillales</taxon>
        <taxon>Halomonadaceae</taxon>
        <taxon>Halomonas</taxon>
    </lineage>
</organism>
<dbReference type="GO" id="GO:0051903">
    <property type="term" value="F:S-(hydroxymethyl)glutathione dehydrogenase [NAD(P)+] activity"/>
    <property type="evidence" value="ECO:0007669"/>
    <property type="project" value="TreeGrafter"/>
</dbReference>
<keyword evidence="4" id="KW-0520">NAD</keyword>
<reference evidence="6 7" key="1">
    <citation type="submission" date="2020-03" db="EMBL/GenBank/DDBJ databases">
        <title>Complete Genome Sequence of Halomonas hydrothermalis Strain Slthf2, Halophilic Bacterium Isolated from Deep-Sea Hydrothermal-Vent Environments.</title>
        <authorList>
            <person name="Takeyama N."/>
            <person name="Huang M."/>
            <person name="Sato K."/>
            <person name="Galipon J."/>
            <person name="Arakawa K."/>
        </authorList>
    </citation>
    <scope>NUCLEOTIDE SEQUENCE [LARGE SCALE GENOMIC DNA]</scope>
    <source>
        <strain evidence="6 7">Slthf2</strain>
    </source>
</reference>
<keyword evidence="3" id="KW-0560">Oxidoreductase</keyword>
<dbReference type="InterPro" id="IPR002328">
    <property type="entry name" value="ADH_Zn_CS"/>
</dbReference>
<proteinExistence type="predicted"/>
<dbReference type="Proteomes" id="UP000502259">
    <property type="component" value="Chromosome"/>
</dbReference>
<feature type="domain" description="Alcohol dehydrogenase-like N-terminal" evidence="5">
    <location>
        <begin position="29"/>
        <end position="85"/>
    </location>
</feature>
<dbReference type="Gene3D" id="3.90.180.10">
    <property type="entry name" value="Medium-chain alcohol dehydrogenases, catalytic domain"/>
    <property type="match status" value="1"/>
</dbReference>
<evidence type="ECO:0000256" key="1">
    <source>
        <dbReference type="ARBA" id="ARBA00022723"/>
    </source>
</evidence>
<evidence type="ECO:0000256" key="2">
    <source>
        <dbReference type="ARBA" id="ARBA00022833"/>
    </source>
</evidence>
<evidence type="ECO:0000259" key="5">
    <source>
        <dbReference type="Pfam" id="PF08240"/>
    </source>
</evidence>
<evidence type="ECO:0000256" key="4">
    <source>
        <dbReference type="ARBA" id="ARBA00023027"/>
    </source>
</evidence>
<name>A0A6F8U1C1_9GAMM</name>
<dbReference type="GO" id="GO:0046294">
    <property type="term" value="P:formaldehyde catabolic process"/>
    <property type="evidence" value="ECO:0007669"/>
    <property type="project" value="TreeGrafter"/>
</dbReference>
<gene>
    <name evidence="6" type="ORF">HHSLTHF2_08260</name>
</gene>
<dbReference type="EMBL" id="AP022843">
    <property type="protein sequence ID" value="BCB06936.1"/>
    <property type="molecule type" value="Genomic_DNA"/>
</dbReference>
<evidence type="ECO:0000313" key="7">
    <source>
        <dbReference type="Proteomes" id="UP000502259"/>
    </source>
</evidence>
<evidence type="ECO:0000256" key="3">
    <source>
        <dbReference type="ARBA" id="ARBA00023002"/>
    </source>
</evidence>
<dbReference type="SUPFAM" id="SSF50129">
    <property type="entry name" value="GroES-like"/>
    <property type="match status" value="1"/>
</dbReference>
<dbReference type="PANTHER" id="PTHR43880">
    <property type="entry name" value="ALCOHOL DEHYDROGENASE"/>
    <property type="match status" value="1"/>
</dbReference>
<dbReference type="PROSITE" id="PS00059">
    <property type="entry name" value="ADH_ZINC"/>
    <property type="match status" value="1"/>
</dbReference>
<dbReference type="PANTHER" id="PTHR43880:SF12">
    <property type="entry name" value="ALCOHOL DEHYDROGENASE CLASS-3"/>
    <property type="match status" value="1"/>
</dbReference>
<accession>A0A6F8U1C1</accession>
<evidence type="ECO:0000313" key="6">
    <source>
        <dbReference type="EMBL" id="BCB06936.1"/>
    </source>
</evidence>
<dbReference type="Pfam" id="PF08240">
    <property type="entry name" value="ADH_N"/>
    <property type="match status" value="1"/>
</dbReference>